<keyword evidence="9" id="KW-0227">DNA damage</keyword>
<keyword evidence="9" id="KW-0234">DNA repair</keyword>
<evidence type="ECO:0000256" key="3">
    <source>
        <dbReference type="ARBA" id="ARBA00018504"/>
    </source>
</evidence>
<evidence type="ECO:0000256" key="4">
    <source>
        <dbReference type="ARBA" id="ARBA00022853"/>
    </source>
</evidence>
<evidence type="ECO:0000256" key="7">
    <source>
        <dbReference type="ARBA" id="ARBA00023163"/>
    </source>
</evidence>
<sequence>MHYLKKRMSQQDIKTEGEVKTESAGSGNITPEQKKARYIAMKKKLKELLNKRNALEDDVTKLEEDIYEKETQYLADGAVRGNVVRGFRNFSKTSSSSSRVRKIPFTDEDRIFSLSSSTYVMHLRKEQGEDDSTGPTLTSATPSFEDDENFTPERLTPSRRK</sequence>
<evidence type="ECO:0000256" key="2">
    <source>
        <dbReference type="ARBA" id="ARBA00010916"/>
    </source>
</evidence>
<feature type="region of interest" description="Disordered" evidence="11">
    <location>
        <begin position="1"/>
        <end position="31"/>
    </location>
</feature>
<name>A0A7D9GZL8_DEKBR</name>
<comment type="function">
    <text evidence="9">Component of the NuA4 histone acetyltransferase complex which is involved in transcriptional activation of selected genes principally by acetylation of nucleosomal histone H4 and H2A. The NuA4 complex is also involved in DNA repair.</text>
</comment>
<proteinExistence type="inferred from homology"/>
<comment type="subcellular location">
    <subcellularLocation>
        <location evidence="1 9">Nucleus</location>
    </subcellularLocation>
</comment>
<evidence type="ECO:0000256" key="5">
    <source>
        <dbReference type="ARBA" id="ARBA00023015"/>
    </source>
</evidence>
<dbReference type="Pfam" id="PF09340">
    <property type="entry name" value="NuA4"/>
    <property type="match status" value="1"/>
</dbReference>
<feature type="region of interest" description="Disordered" evidence="11">
    <location>
        <begin position="124"/>
        <end position="161"/>
    </location>
</feature>
<dbReference type="GO" id="GO:0035267">
    <property type="term" value="C:NuA4 histone acetyltransferase complex"/>
    <property type="evidence" value="ECO:0007669"/>
    <property type="project" value="UniProtKB-UniRule"/>
</dbReference>
<evidence type="ECO:0000313" key="12">
    <source>
        <dbReference type="EMBL" id="VUG16169.1"/>
    </source>
</evidence>
<keyword evidence="6 10" id="KW-0175">Coiled coil</keyword>
<dbReference type="GO" id="GO:0006325">
    <property type="term" value="P:chromatin organization"/>
    <property type="evidence" value="ECO:0007669"/>
    <property type="project" value="UniProtKB-KW"/>
</dbReference>
<feature type="coiled-coil region" evidence="10">
    <location>
        <begin position="38"/>
        <end position="72"/>
    </location>
</feature>
<evidence type="ECO:0000256" key="1">
    <source>
        <dbReference type="ARBA" id="ARBA00004123"/>
    </source>
</evidence>
<accession>A0A7D9GZL8</accession>
<keyword evidence="7 9" id="KW-0804">Transcription</keyword>
<dbReference type="Proteomes" id="UP000478008">
    <property type="component" value="Unassembled WGS sequence"/>
</dbReference>
<keyword evidence="8 9" id="KW-0539">Nucleus</keyword>
<organism evidence="12 13">
    <name type="scientific">Dekkera bruxellensis</name>
    <name type="common">Brettanomyces custersii</name>
    <dbReference type="NCBI Taxonomy" id="5007"/>
    <lineage>
        <taxon>Eukaryota</taxon>
        <taxon>Fungi</taxon>
        <taxon>Dikarya</taxon>
        <taxon>Ascomycota</taxon>
        <taxon>Saccharomycotina</taxon>
        <taxon>Pichiomycetes</taxon>
        <taxon>Pichiales</taxon>
        <taxon>Pichiaceae</taxon>
        <taxon>Brettanomyces</taxon>
    </lineage>
</organism>
<dbReference type="InterPro" id="IPR015418">
    <property type="entry name" value="Eaf6"/>
</dbReference>
<dbReference type="PANTHER" id="PTHR13476">
    <property type="entry name" value="CHROMATIN MODIFICATION-RELATED PROTEIN MEAF6"/>
    <property type="match status" value="1"/>
</dbReference>
<keyword evidence="13" id="KW-1185">Reference proteome</keyword>
<keyword evidence="4 9" id="KW-0156">Chromatin regulator</keyword>
<dbReference type="EMBL" id="CABFWN010000001">
    <property type="protein sequence ID" value="VUG16169.1"/>
    <property type="molecule type" value="Genomic_DNA"/>
</dbReference>
<evidence type="ECO:0000256" key="8">
    <source>
        <dbReference type="ARBA" id="ARBA00023242"/>
    </source>
</evidence>
<evidence type="ECO:0000256" key="6">
    <source>
        <dbReference type="ARBA" id="ARBA00023054"/>
    </source>
</evidence>
<evidence type="ECO:0000256" key="10">
    <source>
        <dbReference type="SAM" id="Coils"/>
    </source>
</evidence>
<reference evidence="12 13" key="1">
    <citation type="submission" date="2019-07" db="EMBL/GenBank/DDBJ databases">
        <authorList>
            <person name="Friedrich A."/>
            <person name="Schacherer J."/>
        </authorList>
    </citation>
    <scope>NUCLEOTIDE SEQUENCE [LARGE SCALE GENOMIC DNA]</scope>
</reference>
<gene>
    <name evidence="12" type="ORF">DEBR0S1_09560G</name>
</gene>
<dbReference type="GO" id="GO:0005634">
    <property type="term" value="C:nucleus"/>
    <property type="evidence" value="ECO:0007669"/>
    <property type="project" value="UniProtKB-SubCell"/>
</dbReference>
<evidence type="ECO:0000256" key="11">
    <source>
        <dbReference type="SAM" id="MobiDB-lite"/>
    </source>
</evidence>
<evidence type="ECO:0000256" key="9">
    <source>
        <dbReference type="RuleBase" id="RU368022"/>
    </source>
</evidence>
<dbReference type="AlphaFoldDB" id="A0A7D9GZL8"/>
<dbReference type="GO" id="GO:0006281">
    <property type="term" value="P:DNA repair"/>
    <property type="evidence" value="ECO:0007669"/>
    <property type="project" value="UniProtKB-UniRule"/>
</dbReference>
<comment type="subunit">
    <text evidence="9">Component of the NuA4 histone acetyltransferase complex.</text>
</comment>
<comment type="similarity">
    <text evidence="2 9">Belongs to the EAF6 family.</text>
</comment>
<keyword evidence="5 9" id="KW-0805">Transcription regulation</keyword>
<protein>
    <recommendedName>
        <fullName evidence="3 9">Chromatin modification-related protein EAF6</fullName>
    </recommendedName>
</protein>
<feature type="compositionally biased region" description="Polar residues" evidence="11">
    <location>
        <begin position="133"/>
        <end position="142"/>
    </location>
</feature>
<evidence type="ECO:0000313" key="13">
    <source>
        <dbReference type="Proteomes" id="UP000478008"/>
    </source>
</evidence>